<dbReference type="AlphaFoldDB" id="A0A841BKA8"/>
<dbReference type="Pfam" id="PF11706">
    <property type="entry name" value="zf-CGNR"/>
    <property type="match status" value="1"/>
</dbReference>
<reference evidence="2 3" key="1">
    <citation type="submission" date="2020-08" db="EMBL/GenBank/DDBJ databases">
        <title>Sequencing the genomes of 1000 actinobacteria strains.</title>
        <authorList>
            <person name="Klenk H.-P."/>
        </authorList>
    </citation>
    <scope>NUCLEOTIDE SEQUENCE [LARGE SCALE GENOMIC DNA]</scope>
    <source>
        <strain evidence="2 3">DSM 45362</strain>
    </source>
</reference>
<dbReference type="SUPFAM" id="SSF160904">
    <property type="entry name" value="Jann2411-like"/>
    <property type="match status" value="1"/>
</dbReference>
<dbReference type="Proteomes" id="UP000587527">
    <property type="component" value="Unassembled WGS sequence"/>
</dbReference>
<gene>
    <name evidence="2" type="ORF">F4553_000998</name>
</gene>
<protein>
    <submittedName>
        <fullName evidence="2">Putative RNA-binding Zn ribbon-like protein</fullName>
    </submittedName>
</protein>
<dbReference type="Gene3D" id="1.10.3300.10">
    <property type="entry name" value="Jann2411-like domain"/>
    <property type="match status" value="1"/>
</dbReference>
<evidence type="ECO:0000259" key="1">
    <source>
        <dbReference type="Pfam" id="PF11706"/>
    </source>
</evidence>
<dbReference type="Pfam" id="PF07336">
    <property type="entry name" value="ABATE"/>
    <property type="match status" value="1"/>
</dbReference>
<keyword evidence="3" id="KW-1185">Reference proteome</keyword>
<sequence>MSTPQQLAVVADFLNTLDLRSYVRHGRRHHGGDALITPGDLTRWLVEHHLINHRSRAHLNDLELGQELREALRVAMRLRAGDGVPGPDLFEVNGALERLPLRVACDSDGTPGLVPEADGVPGALALVAAAAVRAQWSGSWARLKECAAEDCRWVFYDSSRNGGGRWCSMEACGNRDKIRTYRARQAA</sequence>
<proteinExistence type="predicted"/>
<dbReference type="InterPro" id="IPR021005">
    <property type="entry name" value="Znf_CGNR"/>
</dbReference>
<name>A0A841BKA8_9ACTN</name>
<dbReference type="PANTHER" id="PTHR35525:SF3">
    <property type="entry name" value="BLL6575 PROTEIN"/>
    <property type="match status" value="1"/>
</dbReference>
<dbReference type="InterPro" id="IPR023286">
    <property type="entry name" value="ABATE_dom_sf"/>
</dbReference>
<accession>A0A841BKA8</accession>
<dbReference type="PANTHER" id="PTHR35525">
    <property type="entry name" value="BLL6575 PROTEIN"/>
    <property type="match status" value="1"/>
</dbReference>
<dbReference type="RefSeq" id="WP_184832571.1">
    <property type="nucleotide sequence ID" value="NZ_JACHMN010000001.1"/>
</dbReference>
<dbReference type="InterPro" id="IPR010852">
    <property type="entry name" value="ABATE"/>
</dbReference>
<organism evidence="2 3">
    <name type="scientific">Allocatelliglobosispora scoriae</name>
    <dbReference type="NCBI Taxonomy" id="643052"/>
    <lineage>
        <taxon>Bacteria</taxon>
        <taxon>Bacillati</taxon>
        <taxon>Actinomycetota</taxon>
        <taxon>Actinomycetes</taxon>
        <taxon>Micromonosporales</taxon>
        <taxon>Micromonosporaceae</taxon>
        <taxon>Allocatelliglobosispora</taxon>
    </lineage>
</organism>
<feature type="domain" description="Zinc finger CGNR" evidence="1">
    <location>
        <begin position="142"/>
        <end position="185"/>
    </location>
</feature>
<dbReference type="EMBL" id="JACHMN010000001">
    <property type="protein sequence ID" value="MBB5867619.1"/>
    <property type="molecule type" value="Genomic_DNA"/>
</dbReference>
<comment type="caution">
    <text evidence="2">The sequence shown here is derived from an EMBL/GenBank/DDBJ whole genome shotgun (WGS) entry which is preliminary data.</text>
</comment>
<evidence type="ECO:0000313" key="3">
    <source>
        <dbReference type="Proteomes" id="UP000587527"/>
    </source>
</evidence>
<evidence type="ECO:0000313" key="2">
    <source>
        <dbReference type="EMBL" id="MBB5867619.1"/>
    </source>
</evidence>